<sequence>MHSFITTATMESLGLRAVDDWPQSISESAWTESDDKLRQRMDAILNEVVDKYTNIEFNVPYTATTDRASEYIKQLLTIGSVVMEFADAIREGDGMREKLCQGGYFVNSPISVPFVTRTGRAVDLQSFHKYLWINRLLKNGIDALASNKNEASILRFGKALGTIGPVLENYDAINGIKHHQTRHEASDMKKDILKVINDIQQLNLFQCVPNRKFSTFPNPKSLLHKTSVTNLIDWIETHID</sequence>
<dbReference type="AlphaFoldDB" id="A0A1X7TLS0"/>
<reference evidence="1" key="1">
    <citation type="submission" date="2017-05" db="UniProtKB">
        <authorList>
            <consortium name="EnsemblMetazoa"/>
        </authorList>
    </citation>
    <scope>IDENTIFICATION</scope>
</reference>
<name>A0A1X7TLS0_AMPQE</name>
<dbReference type="InParanoid" id="A0A1X7TLS0"/>
<proteinExistence type="predicted"/>
<evidence type="ECO:0000313" key="1">
    <source>
        <dbReference type="EnsemblMetazoa" id="Aqu2.1.15863_001"/>
    </source>
</evidence>
<organism evidence="1">
    <name type="scientific">Amphimedon queenslandica</name>
    <name type="common">Sponge</name>
    <dbReference type="NCBI Taxonomy" id="400682"/>
    <lineage>
        <taxon>Eukaryota</taxon>
        <taxon>Metazoa</taxon>
        <taxon>Porifera</taxon>
        <taxon>Demospongiae</taxon>
        <taxon>Heteroscleromorpha</taxon>
        <taxon>Haplosclerida</taxon>
        <taxon>Niphatidae</taxon>
        <taxon>Amphimedon</taxon>
    </lineage>
</organism>
<protein>
    <submittedName>
        <fullName evidence="1">Uncharacterized protein</fullName>
    </submittedName>
</protein>
<accession>A0A1X7TLS0</accession>
<dbReference type="EnsemblMetazoa" id="Aqu2.1.15863_001">
    <property type="protein sequence ID" value="Aqu2.1.15863_001"/>
    <property type="gene ID" value="Aqu2.1.15863"/>
</dbReference>
<dbReference type="OrthoDB" id="5952546at2759"/>